<accession>A0A5P2CG27</accession>
<dbReference type="PRINTS" id="PR00081">
    <property type="entry name" value="GDHRDH"/>
</dbReference>
<dbReference type="InterPro" id="IPR002347">
    <property type="entry name" value="SDR_fam"/>
</dbReference>
<feature type="region of interest" description="Disordered" evidence="3">
    <location>
        <begin position="1"/>
        <end position="29"/>
    </location>
</feature>
<evidence type="ECO:0000313" key="4">
    <source>
        <dbReference type="EMBL" id="QES40261.1"/>
    </source>
</evidence>
<dbReference type="SUPFAM" id="SSF51735">
    <property type="entry name" value="NAD(P)-binding Rossmann-fold domains"/>
    <property type="match status" value="1"/>
</dbReference>
<dbReference type="CDD" id="cd05233">
    <property type="entry name" value="SDR_c"/>
    <property type="match status" value="1"/>
</dbReference>
<dbReference type="PANTHER" id="PTHR24321">
    <property type="entry name" value="DEHYDROGENASES, SHORT CHAIN"/>
    <property type="match status" value="1"/>
</dbReference>
<dbReference type="InterPro" id="IPR020904">
    <property type="entry name" value="Sc_DH/Rdtase_CS"/>
</dbReference>
<dbReference type="FunFam" id="3.40.50.720:FF:000084">
    <property type="entry name" value="Short-chain dehydrogenase reductase"/>
    <property type="match status" value="1"/>
</dbReference>
<keyword evidence="2" id="KW-0560">Oxidoreductase</keyword>
<evidence type="ECO:0000256" key="2">
    <source>
        <dbReference type="ARBA" id="ARBA00023002"/>
    </source>
</evidence>
<evidence type="ECO:0000256" key="1">
    <source>
        <dbReference type="ARBA" id="ARBA00006484"/>
    </source>
</evidence>
<sequence>MSTSTTTHADTTARTSTTRTSTTRTSTTAPEFAGKTALVTGAASGIGLAVARRLAAAGAAVVVADFNEQGAHDVARSLTEEGARAVAVRVDVTDPASVRHAVDFTVETFGGLHLAVNNAGIAGASAPTGEYGVEDWQRVIDTNLNGVFYSLRYELPHLVAAGGGAVVNMSSILGTNGFAGSAAYSAAKHAVVGLTKTAAVEYAARGVRVNAVAPGFIDTPLLQGDEDQRGRLVALHPQGRLGTAEEVADLTLFLLSDHASFINGSYHLVDGGYAAR</sequence>
<dbReference type="RefSeq" id="WP_150182461.1">
    <property type="nucleotide sequence ID" value="NZ_CP029191.1"/>
</dbReference>
<dbReference type="PANTHER" id="PTHR24321:SF8">
    <property type="entry name" value="ESTRADIOL 17-BETA-DEHYDROGENASE 8-RELATED"/>
    <property type="match status" value="1"/>
</dbReference>
<reference evidence="4 5" key="1">
    <citation type="submission" date="2018-05" db="EMBL/GenBank/DDBJ databases">
        <title>Streptomyces venezuelae.</title>
        <authorList>
            <person name="Kim W."/>
            <person name="Lee N."/>
            <person name="Cho B.-K."/>
        </authorList>
    </citation>
    <scope>NUCLEOTIDE SEQUENCE [LARGE SCALE GENOMIC DNA]</scope>
    <source>
        <strain evidence="4 5">ATCC 14585</strain>
    </source>
</reference>
<evidence type="ECO:0000313" key="5">
    <source>
        <dbReference type="Proteomes" id="UP000324015"/>
    </source>
</evidence>
<dbReference type="NCBIfam" id="NF009466">
    <property type="entry name" value="PRK12826.1-2"/>
    <property type="match status" value="1"/>
</dbReference>
<dbReference type="AlphaFoldDB" id="A0A5P2CG27"/>
<dbReference type="Gene3D" id="3.40.50.720">
    <property type="entry name" value="NAD(P)-binding Rossmann-like Domain"/>
    <property type="match status" value="1"/>
</dbReference>
<dbReference type="GO" id="GO:0016491">
    <property type="term" value="F:oxidoreductase activity"/>
    <property type="evidence" value="ECO:0007669"/>
    <property type="project" value="UniProtKB-KW"/>
</dbReference>
<evidence type="ECO:0000256" key="3">
    <source>
        <dbReference type="SAM" id="MobiDB-lite"/>
    </source>
</evidence>
<dbReference type="PROSITE" id="PS00061">
    <property type="entry name" value="ADH_SHORT"/>
    <property type="match status" value="1"/>
</dbReference>
<comment type="similarity">
    <text evidence="1">Belongs to the short-chain dehydrogenases/reductases (SDR) family.</text>
</comment>
<dbReference type="NCBIfam" id="NF005559">
    <property type="entry name" value="PRK07231.1"/>
    <property type="match status" value="1"/>
</dbReference>
<protein>
    <submittedName>
        <fullName evidence="4">Short-chain dehydrogenase</fullName>
    </submittedName>
</protein>
<dbReference type="InterPro" id="IPR036291">
    <property type="entry name" value="NAD(P)-bd_dom_sf"/>
</dbReference>
<dbReference type="Pfam" id="PF13561">
    <property type="entry name" value="adh_short_C2"/>
    <property type="match status" value="1"/>
</dbReference>
<dbReference type="Proteomes" id="UP000324015">
    <property type="component" value="Chromosome"/>
</dbReference>
<dbReference type="EMBL" id="CP029191">
    <property type="protein sequence ID" value="QES40261.1"/>
    <property type="molecule type" value="Genomic_DNA"/>
</dbReference>
<organism evidence="4 5">
    <name type="scientific">Streptomyces venezuelae</name>
    <dbReference type="NCBI Taxonomy" id="54571"/>
    <lineage>
        <taxon>Bacteria</taxon>
        <taxon>Bacillati</taxon>
        <taxon>Actinomycetota</taxon>
        <taxon>Actinomycetes</taxon>
        <taxon>Kitasatosporales</taxon>
        <taxon>Streptomycetaceae</taxon>
        <taxon>Streptomyces</taxon>
    </lineage>
</organism>
<name>A0A5P2CG27_STRVZ</name>
<proteinExistence type="inferred from homology"/>
<gene>
    <name evidence="4" type="ORF">DEJ49_04040</name>
</gene>
<dbReference type="PRINTS" id="PR00080">
    <property type="entry name" value="SDRFAMILY"/>
</dbReference>